<dbReference type="InterPro" id="IPR001478">
    <property type="entry name" value="PDZ"/>
</dbReference>
<dbReference type="InterPro" id="IPR041489">
    <property type="entry name" value="PDZ_6"/>
</dbReference>
<dbReference type="SMART" id="SM00228">
    <property type="entry name" value="PDZ"/>
    <property type="match status" value="1"/>
</dbReference>
<dbReference type="Gene3D" id="2.30.42.10">
    <property type="match status" value="1"/>
</dbReference>
<evidence type="ECO:0000259" key="1">
    <source>
        <dbReference type="PROSITE" id="PS50106"/>
    </source>
</evidence>
<name>A0ABT6DPG1_9BACT</name>
<dbReference type="Proteomes" id="UP001152321">
    <property type="component" value="Unassembled WGS sequence"/>
</dbReference>
<dbReference type="RefSeq" id="WP_277579275.1">
    <property type="nucleotide sequence ID" value="NZ_JANRMI010000004.1"/>
</dbReference>
<dbReference type="InterPro" id="IPR029045">
    <property type="entry name" value="ClpP/crotonase-like_dom_sf"/>
</dbReference>
<dbReference type="SUPFAM" id="SSF52096">
    <property type="entry name" value="ClpP/crotonase"/>
    <property type="match status" value="1"/>
</dbReference>
<sequence>MIANSMVKIVLATFLALACAVGAFFFAMQKSFVNPYPLVCNFVAEKIYLSDDQLADWKKTCLRRSRLVTAYSPKKLIIQDLNNVFDLLKVSHLEIYDAKEVQNIWQGESTDTGLEGDFVESELVIFKVHPQSPAEKAGLKKGDIVVSLNGEQPSSWTVASEPGQYRILRGKENLSFEIKQGSFQRDDSLRVQKFSSKVSVLKVPSFRADFFTEEKMKALSLDLRDSKMVVLDLRGNAGGNFVAGLRLLSEFICEPVEVGQLVKPRYAQDSKADLPNDLKDENQLAVLDVNKKVSLRTFKSEGCFTGKVRVLIDGKSSSVSEMVAQALKEFKKSYIAGAPSRGQLLVGVWYPMDEIAPGVQISIPEAYYQSARGQRIEGQGVSVDRVLYYKLPQMQAGIDSWVDEMLRN</sequence>
<organism evidence="2 3">
    <name type="scientific">Bdellovibrio svalbardensis</name>
    <dbReference type="NCBI Taxonomy" id="2972972"/>
    <lineage>
        <taxon>Bacteria</taxon>
        <taxon>Pseudomonadati</taxon>
        <taxon>Bdellovibrionota</taxon>
        <taxon>Bdellovibrionia</taxon>
        <taxon>Bdellovibrionales</taxon>
        <taxon>Pseudobdellovibrionaceae</taxon>
        <taxon>Bdellovibrio</taxon>
    </lineage>
</organism>
<dbReference type="PANTHER" id="PTHR32060:SF30">
    <property type="entry name" value="CARBOXY-TERMINAL PROCESSING PROTEASE CTPA"/>
    <property type="match status" value="1"/>
</dbReference>
<dbReference type="InterPro" id="IPR005151">
    <property type="entry name" value="Tail-specific_protease"/>
</dbReference>
<evidence type="ECO:0000313" key="2">
    <source>
        <dbReference type="EMBL" id="MDG0817804.1"/>
    </source>
</evidence>
<keyword evidence="3" id="KW-1185">Reference proteome</keyword>
<protein>
    <submittedName>
        <fullName evidence="2">S41 family peptidase</fullName>
    </submittedName>
</protein>
<dbReference type="SMART" id="SM00245">
    <property type="entry name" value="TSPc"/>
    <property type="match status" value="1"/>
</dbReference>
<dbReference type="CDD" id="cd06567">
    <property type="entry name" value="Peptidase_S41"/>
    <property type="match status" value="1"/>
</dbReference>
<dbReference type="PANTHER" id="PTHR32060">
    <property type="entry name" value="TAIL-SPECIFIC PROTEASE"/>
    <property type="match status" value="1"/>
</dbReference>
<feature type="domain" description="PDZ" evidence="1">
    <location>
        <begin position="123"/>
        <end position="150"/>
    </location>
</feature>
<dbReference type="SUPFAM" id="SSF50156">
    <property type="entry name" value="PDZ domain-like"/>
    <property type="match status" value="1"/>
</dbReference>
<gene>
    <name evidence="2" type="ORF">NWE73_15590</name>
</gene>
<dbReference type="EMBL" id="JANRMI010000004">
    <property type="protein sequence ID" value="MDG0817804.1"/>
    <property type="molecule type" value="Genomic_DNA"/>
</dbReference>
<dbReference type="Gene3D" id="3.90.226.10">
    <property type="entry name" value="2-enoyl-CoA Hydratase, Chain A, domain 1"/>
    <property type="match status" value="1"/>
</dbReference>
<dbReference type="Pfam" id="PF17820">
    <property type="entry name" value="PDZ_6"/>
    <property type="match status" value="1"/>
</dbReference>
<reference evidence="2" key="1">
    <citation type="submission" date="2022-08" db="EMBL/GenBank/DDBJ databases">
        <title>Novel Bdellovibrio Species Isolated from Svalbard: Designation Bdellovibrio svalbardensis.</title>
        <authorList>
            <person name="Mitchell R.J."/>
            <person name="Choi S.Y."/>
        </authorList>
    </citation>
    <scope>NUCLEOTIDE SEQUENCE</scope>
    <source>
        <strain evidence="2">PAP01</strain>
    </source>
</reference>
<accession>A0ABT6DPG1</accession>
<evidence type="ECO:0000313" key="3">
    <source>
        <dbReference type="Proteomes" id="UP001152321"/>
    </source>
</evidence>
<comment type="caution">
    <text evidence="2">The sequence shown here is derived from an EMBL/GenBank/DDBJ whole genome shotgun (WGS) entry which is preliminary data.</text>
</comment>
<dbReference type="PROSITE" id="PS50106">
    <property type="entry name" value="PDZ"/>
    <property type="match status" value="1"/>
</dbReference>
<dbReference type="InterPro" id="IPR036034">
    <property type="entry name" value="PDZ_sf"/>
</dbReference>
<proteinExistence type="predicted"/>
<dbReference type="Pfam" id="PF03572">
    <property type="entry name" value="Peptidase_S41"/>
    <property type="match status" value="1"/>
</dbReference>